<comment type="caution">
    <text evidence="1">The sequence shown here is derived from an EMBL/GenBank/DDBJ whole genome shotgun (WGS) entry which is preliminary data.</text>
</comment>
<dbReference type="OrthoDB" id="4570375at2"/>
<dbReference type="InterPro" id="IPR032710">
    <property type="entry name" value="NTF2-like_dom_sf"/>
</dbReference>
<keyword evidence="2" id="KW-1185">Reference proteome</keyword>
<dbReference type="SUPFAM" id="SSF54427">
    <property type="entry name" value="NTF2-like"/>
    <property type="match status" value="1"/>
</dbReference>
<organism evidence="1 2">
    <name type="scientific">Streptomyces taklimakanensis</name>
    <dbReference type="NCBI Taxonomy" id="2569853"/>
    <lineage>
        <taxon>Bacteria</taxon>
        <taxon>Bacillati</taxon>
        <taxon>Actinomycetota</taxon>
        <taxon>Actinomycetes</taxon>
        <taxon>Kitasatosporales</taxon>
        <taxon>Streptomycetaceae</taxon>
        <taxon>Streptomyces</taxon>
    </lineage>
</organism>
<dbReference type="AlphaFoldDB" id="A0A6G2B6G9"/>
<evidence type="ECO:0000313" key="2">
    <source>
        <dbReference type="Proteomes" id="UP000473014"/>
    </source>
</evidence>
<proteinExistence type="predicted"/>
<dbReference type="Proteomes" id="UP000473014">
    <property type="component" value="Unassembled WGS sequence"/>
</dbReference>
<protein>
    <submittedName>
        <fullName evidence="1">Uncharacterized protein</fullName>
    </submittedName>
</protein>
<dbReference type="EMBL" id="WIXO01000001">
    <property type="protein sequence ID" value="MTE17673.1"/>
    <property type="molecule type" value="Genomic_DNA"/>
</dbReference>
<evidence type="ECO:0000313" key="1">
    <source>
        <dbReference type="EMBL" id="MTE17673.1"/>
    </source>
</evidence>
<reference evidence="1 2" key="1">
    <citation type="submission" date="2019-11" db="EMBL/GenBank/DDBJ databases">
        <authorList>
            <person name="Yuan L."/>
        </authorList>
    </citation>
    <scope>NUCLEOTIDE SEQUENCE [LARGE SCALE GENOMIC DNA]</scope>
    <source>
        <strain evidence="1 2">TRM43335</strain>
    </source>
</reference>
<gene>
    <name evidence="1" type="ORF">F0L17_00705</name>
</gene>
<dbReference type="Gene3D" id="3.10.450.50">
    <property type="match status" value="1"/>
</dbReference>
<accession>A0A6G2B6G9</accession>
<name>A0A6G2B6G9_9ACTN</name>
<sequence>MAAWLRDGKAESLDAFLGAHHESFALVTTDGAILDLETLRELLRGAGGSRPGLSIQIEDVTSITPEVHRFLERHLMDGSVVDERVVTAVMKDGAVLSVQETPRR</sequence>